<reference evidence="1 2" key="1">
    <citation type="submission" date="2017-06" db="EMBL/GenBank/DDBJ databases">
        <authorList>
            <person name="Kim H.J."/>
            <person name="Triplett B.A."/>
        </authorList>
    </citation>
    <scope>NUCLEOTIDE SEQUENCE [LARGE SCALE GENOMIC DNA]</scope>
    <source>
        <strain evidence="1 2">DSM 43151</strain>
    </source>
</reference>
<name>A0A238Y9H2_9ACTN</name>
<dbReference type="Proteomes" id="UP000198415">
    <property type="component" value="Unassembled WGS sequence"/>
</dbReference>
<dbReference type="AlphaFoldDB" id="A0A238Y9H2"/>
<gene>
    <name evidence="1" type="ORF">SAMN06264365_104353</name>
</gene>
<evidence type="ECO:0000313" key="1">
    <source>
        <dbReference type="EMBL" id="SNR67391.1"/>
    </source>
</evidence>
<keyword evidence="2" id="KW-1185">Reference proteome</keyword>
<evidence type="ECO:0000313" key="2">
    <source>
        <dbReference type="Proteomes" id="UP000198415"/>
    </source>
</evidence>
<dbReference type="EMBL" id="FZNR01000004">
    <property type="protein sequence ID" value="SNR67391.1"/>
    <property type="molecule type" value="Genomic_DNA"/>
</dbReference>
<dbReference type="InterPro" id="IPR004378">
    <property type="entry name" value="F420H2_quin_Rdtase"/>
</dbReference>
<dbReference type="GO" id="GO:0016491">
    <property type="term" value="F:oxidoreductase activity"/>
    <property type="evidence" value="ECO:0007669"/>
    <property type="project" value="InterPro"/>
</dbReference>
<dbReference type="Gene3D" id="2.30.110.10">
    <property type="entry name" value="Electron Transport, Fmn-binding Protein, Chain A"/>
    <property type="match status" value="1"/>
</dbReference>
<dbReference type="Pfam" id="PF04075">
    <property type="entry name" value="F420H2_quin_red"/>
    <property type="match status" value="1"/>
</dbReference>
<dbReference type="RefSeq" id="WP_143232318.1">
    <property type="nucleotide sequence ID" value="NZ_BOMU01000037.1"/>
</dbReference>
<organism evidence="1 2">
    <name type="scientific">Actinoplanes regularis</name>
    <dbReference type="NCBI Taxonomy" id="52697"/>
    <lineage>
        <taxon>Bacteria</taxon>
        <taxon>Bacillati</taxon>
        <taxon>Actinomycetota</taxon>
        <taxon>Actinomycetes</taxon>
        <taxon>Micromonosporales</taxon>
        <taxon>Micromonosporaceae</taxon>
        <taxon>Actinoplanes</taxon>
    </lineage>
</organism>
<dbReference type="OrthoDB" id="3292498at2"/>
<protein>
    <submittedName>
        <fullName evidence="1">Deazaflavin-dependent oxidoreductase, nitroreductase family</fullName>
    </submittedName>
</protein>
<sequence>MADERSEDRPDAGSSGRAQTLALQGVANSIVRTLLRIPLVSRGIGKRLITLYVVGRKSGKLYAVPVAYTRHEGTLLIGTPFGWGRNLRADVPLEVRYKGERRLADVVVHTDEDAVVEDYAVIARDNRNFASFNKIGFDRNGDPDPADLHLAWAAGARSFRLTLR</sequence>
<accession>A0A238Y9H2</accession>
<dbReference type="InterPro" id="IPR012349">
    <property type="entry name" value="Split_barrel_FMN-bd"/>
</dbReference>
<proteinExistence type="predicted"/>